<dbReference type="PANTHER" id="PTHR43798">
    <property type="entry name" value="MONOACYLGLYCEROL LIPASE"/>
    <property type="match status" value="1"/>
</dbReference>
<sequence length="256" mass="28332">MSPEPVLLSYDLHGNGAPVIFLHGFPFNRHIWDDLIPYLSPYIQMILPDLRGFGHSPASEDVLSMELLAEDIYHLMDHLGLERAALVGHSMGGYVALAFAHLYSQRLTGLALVASHADPDPPARREARYFTVAQIRERGILPLLEDMPPRLTPNPTVQEKVRRFIQACSPQTAIYALLGMAERADANLWLREINVPVLIVTGSADPLIESARIQAMLEQIPVASWVELPGIGHMPMLEAPAALARALLGWVQQFQG</sequence>
<feature type="domain" description="AB hydrolase-1" evidence="1">
    <location>
        <begin position="19"/>
        <end position="246"/>
    </location>
</feature>
<dbReference type="RefSeq" id="WP_315626109.1">
    <property type="nucleotide sequence ID" value="NZ_JAUHMF010000002.1"/>
</dbReference>
<dbReference type="Pfam" id="PF12697">
    <property type="entry name" value="Abhydrolase_6"/>
    <property type="match status" value="1"/>
</dbReference>
<protein>
    <submittedName>
        <fullName evidence="2">Alpha/beta hydrolase</fullName>
    </submittedName>
</protein>
<keyword evidence="2" id="KW-0378">Hydrolase</keyword>
<keyword evidence="3" id="KW-1185">Reference proteome</keyword>
<dbReference type="InterPro" id="IPR029058">
    <property type="entry name" value="AB_hydrolase_fold"/>
</dbReference>
<accession>A0ABU3NRH1</accession>
<reference evidence="2 3" key="1">
    <citation type="submission" date="2023-07" db="EMBL/GenBank/DDBJ databases">
        <title>Novel species of Thermanaerothrix with wide hydrolytic capabilities.</title>
        <authorList>
            <person name="Zayulina K.S."/>
            <person name="Podosokorskaya O.A."/>
            <person name="Elcheninov A.G."/>
        </authorList>
    </citation>
    <scope>NUCLEOTIDE SEQUENCE [LARGE SCALE GENOMIC DNA]</scope>
    <source>
        <strain evidence="2 3">4228-RoL</strain>
    </source>
</reference>
<proteinExistence type="predicted"/>
<dbReference type="Proteomes" id="UP001254165">
    <property type="component" value="Unassembled WGS sequence"/>
</dbReference>
<dbReference type="InterPro" id="IPR000073">
    <property type="entry name" value="AB_hydrolase_1"/>
</dbReference>
<dbReference type="InterPro" id="IPR050266">
    <property type="entry name" value="AB_hydrolase_sf"/>
</dbReference>
<gene>
    <name evidence="2" type="ORF">QYE77_14175</name>
</gene>
<dbReference type="SUPFAM" id="SSF53474">
    <property type="entry name" value="alpha/beta-Hydrolases"/>
    <property type="match status" value="1"/>
</dbReference>
<dbReference type="Gene3D" id="3.40.50.1820">
    <property type="entry name" value="alpha/beta hydrolase"/>
    <property type="match status" value="1"/>
</dbReference>
<comment type="caution">
    <text evidence="2">The sequence shown here is derived from an EMBL/GenBank/DDBJ whole genome shotgun (WGS) entry which is preliminary data.</text>
</comment>
<evidence type="ECO:0000313" key="2">
    <source>
        <dbReference type="EMBL" id="MDT8899409.1"/>
    </source>
</evidence>
<evidence type="ECO:0000259" key="1">
    <source>
        <dbReference type="Pfam" id="PF12697"/>
    </source>
</evidence>
<dbReference type="EMBL" id="JAUHMF010000002">
    <property type="protein sequence ID" value="MDT8899409.1"/>
    <property type="molecule type" value="Genomic_DNA"/>
</dbReference>
<dbReference type="PRINTS" id="PR00111">
    <property type="entry name" value="ABHYDROLASE"/>
</dbReference>
<name>A0ABU3NRH1_9CHLR</name>
<dbReference type="GO" id="GO:0016787">
    <property type="term" value="F:hydrolase activity"/>
    <property type="evidence" value="ECO:0007669"/>
    <property type="project" value="UniProtKB-KW"/>
</dbReference>
<organism evidence="2 3">
    <name type="scientific">Thermanaerothrix solaris</name>
    <dbReference type="NCBI Taxonomy" id="3058434"/>
    <lineage>
        <taxon>Bacteria</taxon>
        <taxon>Bacillati</taxon>
        <taxon>Chloroflexota</taxon>
        <taxon>Anaerolineae</taxon>
        <taxon>Anaerolineales</taxon>
        <taxon>Anaerolineaceae</taxon>
        <taxon>Thermanaerothrix</taxon>
    </lineage>
</organism>
<evidence type="ECO:0000313" key="3">
    <source>
        <dbReference type="Proteomes" id="UP001254165"/>
    </source>
</evidence>